<reference evidence="6 7" key="1">
    <citation type="journal article" date="2013" name="ISME J.">
        <title>A metabolic model for members of the genus Tetrasphaera involved in enhanced biological phosphorus removal.</title>
        <authorList>
            <person name="Kristiansen R."/>
            <person name="Nguyen H.T.T."/>
            <person name="Saunders A.M."/>
            <person name="Nielsen J.L."/>
            <person name="Wimmer R."/>
            <person name="Le V.Q."/>
            <person name="McIlroy S.J."/>
            <person name="Petrovski S."/>
            <person name="Seviour R.J."/>
            <person name="Calteau A."/>
            <person name="Nielsen K.L."/>
            <person name="Nielsen P.H."/>
        </authorList>
    </citation>
    <scope>NUCLEOTIDE SEQUENCE [LARGE SCALE GENOMIC DNA]</scope>
    <source>
        <strain evidence="6 7">Lp2</strain>
    </source>
</reference>
<dbReference type="InterPro" id="IPR004147">
    <property type="entry name" value="ABC1_dom"/>
</dbReference>
<proteinExistence type="inferred from homology"/>
<keyword evidence="4 6" id="KW-0067">ATP-binding</keyword>
<dbReference type="PANTHER" id="PTHR43851:SF3">
    <property type="entry name" value="COENZYME Q8"/>
    <property type="match status" value="1"/>
</dbReference>
<dbReference type="OrthoDB" id="9795390at2"/>
<dbReference type="RefSeq" id="WP_010849460.1">
    <property type="nucleotide sequence ID" value="NZ_HF570956.1"/>
</dbReference>
<evidence type="ECO:0000256" key="1">
    <source>
        <dbReference type="ARBA" id="ARBA00009670"/>
    </source>
</evidence>
<dbReference type="HOGENOM" id="CLU_006533_9_3_11"/>
<keyword evidence="3" id="KW-0547">Nucleotide-binding</keyword>
<evidence type="ECO:0000259" key="5">
    <source>
        <dbReference type="Pfam" id="PF03109"/>
    </source>
</evidence>
<dbReference type="InterPro" id="IPR011009">
    <property type="entry name" value="Kinase-like_dom_sf"/>
</dbReference>
<dbReference type="GO" id="GO:0016740">
    <property type="term" value="F:transferase activity"/>
    <property type="evidence" value="ECO:0007669"/>
    <property type="project" value="UniProtKB-KW"/>
</dbReference>
<evidence type="ECO:0000313" key="7">
    <source>
        <dbReference type="Proteomes" id="UP000013167"/>
    </source>
</evidence>
<dbReference type="GO" id="GO:0005524">
    <property type="term" value="F:ATP binding"/>
    <property type="evidence" value="ECO:0007669"/>
    <property type="project" value="UniProtKB-KW"/>
</dbReference>
<organism evidence="6 7">
    <name type="scientific">Phycicoccus elongatus Lp2</name>
    <dbReference type="NCBI Taxonomy" id="1193181"/>
    <lineage>
        <taxon>Bacteria</taxon>
        <taxon>Bacillati</taxon>
        <taxon>Actinomycetota</taxon>
        <taxon>Actinomycetes</taxon>
        <taxon>Micrococcales</taxon>
        <taxon>Intrasporangiaceae</taxon>
        <taxon>Phycicoccus</taxon>
    </lineage>
</organism>
<accession>N0DYI2</accession>
<sequence>MSDIPRRALTRSVRLASLPLGHAGRVAVGLGKRVGGAPAEAVAAEVQARTAAQLFSVLGQLKGGAMKFGQALSVMEAALPEELSAPYRATLTKLQDAAPAMPAATVHAILAVELGPRWRTAKFLEFDDVPAASASIGQVHRAVWRDGREVAVKVQYPGAGPALLSDLTQLARVARLAGTWIPGIDVGPVMEELRARMEEELDYRIEAAHQRAFARAFAGDSDVVVPDVLVNSEQVIVSEWLEGTPLSRIIAEGTQAQRDEAAALYLEFLLRGPNRARLLHADPHPGNFRVTPDGRLGVMDFGAVDRLPHGLPSAMGELVSRALAGDAEGLAAGLRAEGFVRPSVRIDADQLLAFLTPFLEPMHHELFTIDRAWLRSQAARIQDPRRPDFLVGTRLNLPPDYLLIHRVWLGGIGVLSQIGGTIPMRELMAAHLPGIDEASLPPIAP</sequence>
<dbReference type="SUPFAM" id="SSF56112">
    <property type="entry name" value="Protein kinase-like (PK-like)"/>
    <property type="match status" value="1"/>
</dbReference>
<dbReference type="Proteomes" id="UP000013167">
    <property type="component" value="Unassembled WGS sequence"/>
</dbReference>
<dbReference type="InterPro" id="IPR034646">
    <property type="entry name" value="ADCK3_dom"/>
</dbReference>
<dbReference type="AlphaFoldDB" id="N0DYI2"/>
<dbReference type="STRING" id="1193181.BN10_190009"/>
<dbReference type="InterPro" id="IPR051409">
    <property type="entry name" value="Atypical_kinase_ADCK"/>
</dbReference>
<dbReference type="CDD" id="cd13970">
    <property type="entry name" value="ABC1_ADCK3"/>
    <property type="match status" value="1"/>
</dbReference>
<evidence type="ECO:0000256" key="3">
    <source>
        <dbReference type="ARBA" id="ARBA00022741"/>
    </source>
</evidence>
<comment type="similarity">
    <text evidence="1">Belongs to the protein kinase superfamily. ADCK protein kinase family.</text>
</comment>
<evidence type="ECO:0000256" key="2">
    <source>
        <dbReference type="ARBA" id="ARBA00022679"/>
    </source>
</evidence>
<dbReference type="EMBL" id="CAIZ01000085">
    <property type="protein sequence ID" value="CCH69533.1"/>
    <property type="molecule type" value="Genomic_DNA"/>
</dbReference>
<keyword evidence="2" id="KW-0808">Transferase</keyword>
<feature type="domain" description="ABC1 atypical kinase-like" evidence="5">
    <location>
        <begin position="93"/>
        <end position="330"/>
    </location>
</feature>
<protein>
    <submittedName>
        <fullName evidence="6">Putative ABC transporter ATP-binding protein</fullName>
    </submittedName>
</protein>
<dbReference type="PANTHER" id="PTHR43851">
    <property type="match status" value="1"/>
</dbReference>
<dbReference type="eggNOG" id="COG0661">
    <property type="taxonomic scope" value="Bacteria"/>
</dbReference>
<name>N0DYI2_9MICO</name>
<gene>
    <name evidence="6" type="ORF">BN10_190009</name>
</gene>
<dbReference type="Pfam" id="PF03109">
    <property type="entry name" value="ABC1"/>
    <property type="match status" value="1"/>
</dbReference>
<comment type="caution">
    <text evidence="6">The sequence shown here is derived from an EMBL/GenBank/DDBJ whole genome shotgun (WGS) entry which is preliminary data.</text>
</comment>
<keyword evidence="7" id="KW-1185">Reference proteome</keyword>
<evidence type="ECO:0000256" key="4">
    <source>
        <dbReference type="ARBA" id="ARBA00022840"/>
    </source>
</evidence>
<evidence type="ECO:0000313" key="6">
    <source>
        <dbReference type="EMBL" id="CCH69533.1"/>
    </source>
</evidence>